<name>A0ABD2XI38_9HYME</name>
<sequence length="157" mass="17749">MEKHDKWETKLAAFLQRWVNVPGITMSQENQAAFYTSVYRRLQAVQAYDASVAGKIKMPIMLLKPTQPTLRAVPEDYLLGEVTSDKVEVHYVEGNHVTILDHNKIAKAINGEPLEDAEEFKQLIFQGEIDKVASLVMESACVETNAERELSLSRKLC</sequence>
<protein>
    <submittedName>
        <fullName evidence="1">Uncharacterized protein</fullName>
    </submittedName>
</protein>
<dbReference type="InterPro" id="IPR029058">
    <property type="entry name" value="AB_hydrolase_fold"/>
</dbReference>
<evidence type="ECO:0000313" key="1">
    <source>
        <dbReference type="EMBL" id="KAL3405068.1"/>
    </source>
</evidence>
<dbReference type="Proteomes" id="UP001627154">
    <property type="component" value="Unassembled WGS sequence"/>
</dbReference>
<accession>A0ABD2XI38</accession>
<comment type="caution">
    <text evidence="1">The sequence shown here is derived from an EMBL/GenBank/DDBJ whole genome shotgun (WGS) entry which is preliminary data.</text>
</comment>
<dbReference type="SUPFAM" id="SSF53474">
    <property type="entry name" value="alpha/beta-Hydrolases"/>
    <property type="match status" value="1"/>
</dbReference>
<evidence type="ECO:0000313" key="2">
    <source>
        <dbReference type="Proteomes" id="UP001627154"/>
    </source>
</evidence>
<dbReference type="EMBL" id="JBJJXI010000021">
    <property type="protein sequence ID" value="KAL3405068.1"/>
    <property type="molecule type" value="Genomic_DNA"/>
</dbReference>
<dbReference type="AlphaFoldDB" id="A0ABD2XI38"/>
<reference evidence="1 2" key="1">
    <citation type="journal article" date="2024" name="bioRxiv">
        <title>A reference genome for Trichogramma kaykai: A tiny desert-dwelling parasitoid wasp with competing sex-ratio distorters.</title>
        <authorList>
            <person name="Culotta J."/>
            <person name="Lindsey A.R."/>
        </authorList>
    </citation>
    <scope>NUCLEOTIDE SEQUENCE [LARGE SCALE GENOMIC DNA]</scope>
    <source>
        <strain evidence="1 2">KSX58</strain>
    </source>
</reference>
<gene>
    <name evidence="1" type="ORF">TKK_002125</name>
</gene>
<dbReference type="Gene3D" id="3.40.50.1820">
    <property type="entry name" value="alpha/beta hydrolase"/>
    <property type="match status" value="1"/>
</dbReference>
<organism evidence="1 2">
    <name type="scientific">Trichogramma kaykai</name>
    <dbReference type="NCBI Taxonomy" id="54128"/>
    <lineage>
        <taxon>Eukaryota</taxon>
        <taxon>Metazoa</taxon>
        <taxon>Ecdysozoa</taxon>
        <taxon>Arthropoda</taxon>
        <taxon>Hexapoda</taxon>
        <taxon>Insecta</taxon>
        <taxon>Pterygota</taxon>
        <taxon>Neoptera</taxon>
        <taxon>Endopterygota</taxon>
        <taxon>Hymenoptera</taxon>
        <taxon>Apocrita</taxon>
        <taxon>Proctotrupomorpha</taxon>
        <taxon>Chalcidoidea</taxon>
        <taxon>Trichogrammatidae</taxon>
        <taxon>Trichogramma</taxon>
    </lineage>
</organism>
<proteinExistence type="predicted"/>
<keyword evidence="2" id="KW-1185">Reference proteome</keyword>